<sequence>MQKLYKPSVTEQGSFNHPHAPGRNLLNYENPCSVPRFNADYDSVRCKPYFCNSHRKLHLQANRGRVGLHRILPISASSLDPLSYDLPIVSNSV</sequence>
<dbReference type="Proteomes" id="UP000059188">
    <property type="component" value="Unassembled WGS sequence"/>
</dbReference>
<protein>
    <submittedName>
        <fullName evidence="2">Uncharacterized protein</fullName>
    </submittedName>
</protein>
<evidence type="ECO:0000256" key="1">
    <source>
        <dbReference type="SAM" id="MobiDB-lite"/>
    </source>
</evidence>
<organism evidence="2 3">
    <name type="scientific">Thanatephorus cucumeris (strain AG1-IB / isolate 7/3/14)</name>
    <name type="common">Lettuce bottom rot fungus</name>
    <name type="synonym">Rhizoctonia solani</name>
    <dbReference type="NCBI Taxonomy" id="1108050"/>
    <lineage>
        <taxon>Eukaryota</taxon>
        <taxon>Fungi</taxon>
        <taxon>Dikarya</taxon>
        <taxon>Basidiomycota</taxon>
        <taxon>Agaricomycotina</taxon>
        <taxon>Agaricomycetes</taxon>
        <taxon>Cantharellales</taxon>
        <taxon>Ceratobasidiaceae</taxon>
        <taxon>Rhizoctonia</taxon>
        <taxon>Rhizoctonia solani AG-1</taxon>
    </lineage>
</organism>
<name>A0A0B7FM45_THACB</name>
<proteinExistence type="predicted"/>
<accession>A0A0B7FM45</accession>
<evidence type="ECO:0000313" key="2">
    <source>
        <dbReference type="EMBL" id="CEL57288.1"/>
    </source>
</evidence>
<dbReference type="EMBL" id="LN679391">
    <property type="protein sequence ID" value="CEL57288.1"/>
    <property type="molecule type" value="Genomic_DNA"/>
</dbReference>
<gene>
    <name evidence="2" type="ORF">RSOLAG1IB_12104</name>
</gene>
<dbReference type="AlphaFoldDB" id="A0A0B7FM45"/>
<evidence type="ECO:0000313" key="3">
    <source>
        <dbReference type="Proteomes" id="UP000059188"/>
    </source>
</evidence>
<feature type="region of interest" description="Disordered" evidence="1">
    <location>
        <begin position="1"/>
        <end position="22"/>
    </location>
</feature>
<reference evidence="2 3" key="1">
    <citation type="submission" date="2014-11" db="EMBL/GenBank/DDBJ databases">
        <authorList>
            <person name="Wibberg Daniel"/>
        </authorList>
    </citation>
    <scope>NUCLEOTIDE SEQUENCE [LARGE SCALE GENOMIC DNA]</scope>
    <source>
        <strain evidence="2">Rhizoctonia solani AG1-IB 7/3/14</strain>
    </source>
</reference>
<keyword evidence="3" id="KW-1185">Reference proteome</keyword>